<name>A0A7Y6M948_9ACTN</name>
<dbReference type="SMART" id="SM00191">
    <property type="entry name" value="Int_alpha"/>
    <property type="match status" value="6"/>
</dbReference>
<feature type="signal peptide" evidence="5">
    <location>
        <begin position="1"/>
        <end position="20"/>
    </location>
</feature>
<keyword evidence="4" id="KW-0325">Glycoprotein</keyword>
<dbReference type="InterPro" id="IPR028994">
    <property type="entry name" value="Integrin_alpha_N"/>
</dbReference>
<dbReference type="GO" id="GO:0008305">
    <property type="term" value="C:integrin complex"/>
    <property type="evidence" value="ECO:0007669"/>
    <property type="project" value="InterPro"/>
</dbReference>
<keyword evidence="2" id="KW-0677">Repeat</keyword>
<dbReference type="PANTHER" id="PTHR23221:SF7">
    <property type="entry name" value="PHOSPHATIDYLINOSITOL-GLYCAN-SPECIFIC PHOSPHOLIPASE D"/>
    <property type="match status" value="1"/>
</dbReference>
<dbReference type="GO" id="GO:0016787">
    <property type="term" value="F:hydrolase activity"/>
    <property type="evidence" value="ECO:0007669"/>
    <property type="project" value="UniProtKB-KW"/>
</dbReference>
<dbReference type="Proteomes" id="UP000546126">
    <property type="component" value="Unassembled WGS sequence"/>
</dbReference>
<accession>A0A7Y6M948</accession>
<dbReference type="InterPro" id="IPR013519">
    <property type="entry name" value="Int_alpha_beta-p"/>
</dbReference>
<comment type="caution">
    <text evidence="6">The sequence shown here is derived from an EMBL/GenBank/DDBJ whole genome shotgun (WGS) entry which is preliminary data.</text>
</comment>
<evidence type="ECO:0000256" key="3">
    <source>
        <dbReference type="ARBA" id="ARBA00022801"/>
    </source>
</evidence>
<evidence type="ECO:0000256" key="4">
    <source>
        <dbReference type="ARBA" id="ARBA00023180"/>
    </source>
</evidence>
<dbReference type="AlphaFoldDB" id="A0A7Y6M948"/>
<dbReference type="SUPFAM" id="SSF69318">
    <property type="entry name" value="Integrin alpha N-terminal domain"/>
    <property type="match status" value="2"/>
</dbReference>
<dbReference type="Pfam" id="PF01839">
    <property type="entry name" value="FG-GAP"/>
    <property type="match status" value="4"/>
</dbReference>
<dbReference type="Pfam" id="PF13517">
    <property type="entry name" value="FG-GAP_3"/>
    <property type="match status" value="1"/>
</dbReference>
<sequence>MKALLAACLILPLASGAAHAAPHAAIARSCAGGPSDFDGDGRPDLAVAAPYDDRRAGSVTVLYGDGRTVKLTQDDAEPGDAFGSALATGDFDGDRCADLAVGVSEEFAGRRVPGGDGNGVVQVFHGSPEGLRAGGRLAPRDPSSDRFGAALAAGDLDGDGRDELAVGAPTRGRGGSVVVYWLKGRGPYEITQRTRWVRQAANVTDQWGAALATGDFDGDGRDELAVGAPADSVTQDGQGSVTVLDVARGRALALTQSSAGIKGAAEKWDAFGAALATGDFDDDGRDDLAVGVPGEGLSANQRAMDYGDGAVHVIYGGRSGLRGARSETWTQRLLKGEPRYYDRFGAALAAGDFNGDGDDELAVGVPGENAVQVLASDRSGGLTRHGDVLVKGRGAVPAVLPAVRRGPALSAPPAKGATAAVAADARPMEGRVDGLVVAEPEKGAVWLVPGARRPGPYPGVRPGRARELGEGPGLYGYALG</sequence>
<dbReference type="GO" id="GO:0007155">
    <property type="term" value="P:cell adhesion"/>
    <property type="evidence" value="ECO:0007669"/>
    <property type="project" value="InterPro"/>
</dbReference>
<dbReference type="PROSITE" id="PS51470">
    <property type="entry name" value="FG_GAP"/>
    <property type="match status" value="3"/>
</dbReference>
<dbReference type="InterPro" id="IPR000413">
    <property type="entry name" value="Integrin_alpha"/>
</dbReference>
<dbReference type="PANTHER" id="PTHR23221">
    <property type="entry name" value="GLYCOSYLPHOSPHATIDYLINOSITOL PHOSPHOLIPASE D"/>
    <property type="match status" value="1"/>
</dbReference>
<keyword evidence="3" id="KW-0378">Hydrolase</keyword>
<protein>
    <submittedName>
        <fullName evidence="6">FG-GAP repeat protein</fullName>
    </submittedName>
</protein>
<dbReference type="RefSeq" id="WP_175598825.1">
    <property type="nucleotide sequence ID" value="NZ_JABWGO010000001.1"/>
</dbReference>
<dbReference type="EMBL" id="JABWGO010000001">
    <property type="protein sequence ID" value="NUW39257.1"/>
    <property type="molecule type" value="Genomic_DNA"/>
</dbReference>
<evidence type="ECO:0000313" key="6">
    <source>
        <dbReference type="EMBL" id="NUW39257.1"/>
    </source>
</evidence>
<dbReference type="InterPro" id="IPR013517">
    <property type="entry name" value="FG-GAP"/>
</dbReference>
<evidence type="ECO:0000313" key="7">
    <source>
        <dbReference type="Proteomes" id="UP000546126"/>
    </source>
</evidence>
<reference evidence="6 7" key="1">
    <citation type="submission" date="2020-06" db="EMBL/GenBank/DDBJ databases">
        <authorList>
            <person name="Chanama M."/>
        </authorList>
    </citation>
    <scope>NUCLEOTIDE SEQUENCE [LARGE SCALE GENOMIC DNA]</scope>
    <source>
        <strain evidence="6 7">TBRC6557</strain>
    </source>
</reference>
<proteinExistence type="predicted"/>
<dbReference type="Gene3D" id="2.130.10.130">
    <property type="entry name" value="Integrin alpha, N-terminal"/>
    <property type="match status" value="3"/>
</dbReference>
<organism evidence="6 7">
    <name type="scientific">Nonomuraea rhodomycinica</name>
    <dbReference type="NCBI Taxonomy" id="1712872"/>
    <lineage>
        <taxon>Bacteria</taxon>
        <taxon>Bacillati</taxon>
        <taxon>Actinomycetota</taxon>
        <taxon>Actinomycetes</taxon>
        <taxon>Streptosporangiales</taxon>
        <taxon>Streptosporangiaceae</taxon>
        <taxon>Nonomuraea</taxon>
    </lineage>
</organism>
<evidence type="ECO:0000256" key="5">
    <source>
        <dbReference type="SAM" id="SignalP"/>
    </source>
</evidence>
<evidence type="ECO:0000256" key="1">
    <source>
        <dbReference type="ARBA" id="ARBA00022729"/>
    </source>
</evidence>
<gene>
    <name evidence="6" type="ORF">HT134_03805</name>
</gene>
<keyword evidence="7" id="KW-1185">Reference proteome</keyword>
<evidence type="ECO:0000256" key="2">
    <source>
        <dbReference type="ARBA" id="ARBA00022737"/>
    </source>
</evidence>
<keyword evidence="1 5" id="KW-0732">Signal</keyword>
<feature type="chain" id="PRO_5031302012" evidence="5">
    <location>
        <begin position="21"/>
        <end position="480"/>
    </location>
</feature>
<dbReference type="PRINTS" id="PR01185">
    <property type="entry name" value="INTEGRINA"/>
</dbReference>